<keyword evidence="3" id="KW-0858">Xylan degradation</keyword>
<evidence type="ECO:0000256" key="4">
    <source>
        <dbReference type="ARBA" id="ARBA00022729"/>
    </source>
</evidence>
<dbReference type="PANTHER" id="PTHR38050:SF2">
    <property type="entry name" value="FERULOYL ESTERASE C-RELATED"/>
    <property type="match status" value="1"/>
</dbReference>
<dbReference type="Proteomes" id="UP000066480">
    <property type="component" value="Chromosome"/>
</dbReference>
<gene>
    <name evidence="9" type="ORF">VV02_09690</name>
</gene>
<dbReference type="EMBL" id="CP011112">
    <property type="protein sequence ID" value="AKU16066.1"/>
    <property type="molecule type" value="Genomic_DNA"/>
</dbReference>
<dbReference type="PANTHER" id="PTHR38050">
    <property type="match status" value="1"/>
</dbReference>
<evidence type="ECO:0000256" key="5">
    <source>
        <dbReference type="ARBA" id="ARBA00022801"/>
    </source>
</evidence>
<dbReference type="InterPro" id="IPR029058">
    <property type="entry name" value="AB_hydrolase_fold"/>
</dbReference>
<keyword evidence="6" id="KW-0119">Carbohydrate metabolism</keyword>
<reference evidence="9 10" key="1">
    <citation type="submission" date="2015-03" db="EMBL/GenBank/DDBJ databases">
        <title>Luteipulveratus halotolerans sp. nov., a novel actinobacterium (Dermacoccaceae) from Sarawak, Malaysia.</title>
        <authorList>
            <person name="Juboi H."/>
            <person name="Basik A."/>
            <person name="Shamsul S.S."/>
            <person name="Arnold P."/>
            <person name="Schmitt E.K."/>
            <person name="Sanglier J.-J."/>
            <person name="Yeo T."/>
        </authorList>
    </citation>
    <scope>NUCLEOTIDE SEQUENCE [LARGE SCALE GENOMIC DNA]</scope>
    <source>
        <strain evidence="9 10">MN07-A0370</strain>
    </source>
</reference>
<dbReference type="RefSeq" id="WP_052591239.1">
    <property type="nucleotide sequence ID" value="NZ_CP011112.1"/>
</dbReference>
<dbReference type="InterPro" id="IPR006311">
    <property type="entry name" value="TAT_signal"/>
</dbReference>
<dbReference type="GO" id="GO:0045493">
    <property type="term" value="P:xylan catabolic process"/>
    <property type="evidence" value="ECO:0007669"/>
    <property type="project" value="UniProtKB-KW"/>
</dbReference>
<evidence type="ECO:0000256" key="7">
    <source>
        <dbReference type="ARBA" id="ARBA00023326"/>
    </source>
</evidence>
<dbReference type="Gene3D" id="3.40.50.1820">
    <property type="entry name" value="alpha/beta hydrolase"/>
    <property type="match status" value="1"/>
</dbReference>
<protein>
    <submittedName>
        <fullName evidence="9">Poly(3-hydroxybutyrate) depolymerase</fullName>
    </submittedName>
</protein>
<dbReference type="GO" id="GO:0005576">
    <property type="term" value="C:extracellular region"/>
    <property type="evidence" value="ECO:0007669"/>
    <property type="project" value="UniProtKB-SubCell"/>
</dbReference>
<dbReference type="KEGG" id="lmoi:VV02_09690"/>
<proteinExistence type="predicted"/>
<name>A0A0K1JH88_9MICO</name>
<evidence type="ECO:0000313" key="9">
    <source>
        <dbReference type="EMBL" id="AKU16066.1"/>
    </source>
</evidence>
<evidence type="ECO:0000256" key="1">
    <source>
        <dbReference type="ARBA" id="ARBA00004613"/>
    </source>
</evidence>
<evidence type="ECO:0000313" key="10">
    <source>
        <dbReference type="Proteomes" id="UP000066480"/>
    </source>
</evidence>
<dbReference type="InterPro" id="IPR043595">
    <property type="entry name" value="FaeB/C/D"/>
</dbReference>
<dbReference type="GO" id="GO:0030600">
    <property type="term" value="F:feruloyl esterase activity"/>
    <property type="evidence" value="ECO:0007669"/>
    <property type="project" value="InterPro"/>
</dbReference>
<keyword evidence="4 8" id="KW-0732">Signal</keyword>
<evidence type="ECO:0000256" key="6">
    <source>
        <dbReference type="ARBA" id="ARBA00023277"/>
    </source>
</evidence>
<keyword evidence="5" id="KW-0378">Hydrolase</keyword>
<evidence type="ECO:0000256" key="2">
    <source>
        <dbReference type="ARBA" id="ARBA00022525"/>
    </source>
</evidence>
<organism evidence="9 10">
    <name type="scientific">Luteipulveratus mongoliensis</name>
    <dbReference type="NCBI Taxonomy" id="571913"/>
    <lineage>
        <taxon>Bacteria</taxon>
        <taxon>Bacillati</taxon>
        <taxon>Actinomycetota</taxon>
        <taxon>Actinomycetes</taxon>
        <taxon>Micrococcales</taxon>
        <taxon>Dermacoccaceae</taxon>
        <taxon>Luteipulveratus</taxon>
    </lineage>
</organism>
<dbReference type="STRING" id="571913.VV02_09690"/>
<sequence>MSTKTSRLRRTVVSTFSVLALSAAGAGAATAESASAPTGSGWSTGCGIGSAPVDGQHTVSSGGRARTYELHLPAGYRTWRAWPVVIAYHGRGNTGAGTQAFSGLDNLPAIVVYPNGVIGTGDGERQAWEGAPYSAPGVDDVAFTGDLLDSLESDLCVDTRRVYATGKSNGAGFTGILACELSDRITAIAPVSGAFYPTGRPCNPSRRVPVIDFHGTADTTIPYAGDADRGLPAIRDWVGAWADRDGCRTRPHETRVAYDVARYDWHGCRSGSDVAHVAVVGGGHTWPGEDSYSGGGYATHSIEAHDVMWTFLRGQRLPRH</sequence>
<evidence type="ECO:0000256" key="3">
    <source>
        <dbReference type="ARBA" id="ARBA00022651"/>
    </source>
</evidence>
<keyword evidence="7" id="KW-0624">Polysaccharide degradation</keyword>
<dbReference type="PATRIC" id="fig|571913.6.peg.1980"/>
<dbReference type="AlphaFoldDB" id="A0A0K1JH88"/>
<feature type="signal peptide" evidence="8">
    <location>
        <begin position="1"/>
        <end position="28"/>
    </location>
</feature>
<comment type="subcellular location">
    <subcellularLocation>
        <location evidence="1">Secreted</location>
    </subcellularLocation>
</comment>
<keyword evidence="10" id="KW-1185">Reference proteome</keyword>
<dbReference type="SUPFAM" id="SSF53474">
    <property type="entry name" value="alpha/beta-Hydrolases"/>
    <property type="match status" value="1"/>
</dbReference>
<keyword evidence="2" id="KW-0964">Secreted</keyword>
<accession>A0A0K1JH88</accession>
<feature type="chain" id="PRO_5005461983" evidence="8">
    <location>
        <begin position="29"/>
        <end position="320"/>
    </location>
</feature>
<evidence type="ECO:0000256" key="8">
    <source>
        <dbReference type="SAM" id="SignalP"/>
    </source>
</evidence>
<dbReference type="OrthoDB" id="9767239at2"/>
<dbReference type="PROSITE" id="PS51318">
    <property type="entry name" value="TAT"/>
    <property type="match status" value="1"/>
</dbReference>